<dbReference type="EMBL" id="QXGC01002973">
    <property type="protein sequence ID" value="KAE9179832.1"/>
    <property type="molecule type" value="Genomic_DNA"/>
</dbReference>
<feature type="compositionally biased region" description="Basic and acidic residues" evidence="1">
    <location>
        <begin position="208"/>
        <end position="218"/>
    </location>
</feature>
<feature type="compositionally biased region" description="Basic residues" evidence="1">
    <location>
        <begin position="34"/>
        <end position="43"/>
    </location>
</feature>
<evidence type="ECO:0000313" key="17">
    <source>
        <dbReference type="Proteomes" id="UP000460718"/>
    </source>
</evidence>
<dbReference type="Proteomes" id="UP000476176">
    <property type="component" value="Unassembled WGS sequence"/>
</dbReference>
<evidence type="ECO:0000313" key="6">
    <source>
        <dbReference type="EMBL" id="KAE9092814.1"/>
    </source>
</evidence>
<evidence type="ECO:0000313" key="11">
    <source>
        <dbReference type="Proteomes" id="UP000429523"/>
    </source>
</evidence>
<feature type="compositionally biased region" description="Basic and acidic residues" evidence="1">
    <location>
        <begin position="178"/>
        <end position="190"/>
    </location>
</feature>
<evidence type="ECO:0000313" key="18">
    <source>
        <dbReference type="Proteomes" id="UP000476176"/>
    </source>
</evidence>
<feature type="region of interest" description="Disordered" evidence="1">
    <location>
        <begin position="315"/>
        <end position="335"/>
    </location>
</feature>
<evidence type="ECO:0000313" key="19">
    <source>
        <dbReference type="Proteomes" id="UP000488956"/>
    </source>
</evidence>
<dbReference type="Proteomes" id="UP000433483">
    <property type="component" value="Unassembled WGS sequence"/>
</dbReference>
<dbReference type="OrthoDB" id="2139939at2759"/>
<feature type="region of interest" description="Disordered" evidence="1">
    <location>
        <begin position="1"/>
        <end position="58"/>
    </location>
</feature>
<feature type="compositionally biased region" description="Polar residues" evidence="1">
    <location>
        <begin position="160"/>
        <end position="177"/>
    </location>
</feature>
<dbReference type="Proteomes" id="UP000460718">
    <property type="component" value="Unassembled WGS sequence"/>
</dbReference>
<dbReference type="Proteomes" id="UP000429523">
    <property type="component" value="Unassembled WGS sequence"/>
</dbReference>
<evidence type="ECO:0000313" key="10">
    <source>
        <dbReference type="EMBL" id="KAE9278360.1"/>
    </source>
</evidence>
<dbReference type="Proteomes" id="UP000437068">
    <property type="component" value="Unassembled WGS sequence"/>
</dbReference>
<evidence type="ECO:0000313" key="15">
    <source>
        <dbReference type="Proteomes" id="UP000440732"/>
    </source>
</evidence>
<evidence type="ECO:0000313" key="7">
    <source>
        <dbReference type="EMBL" id="KAE9173931.1"/>
    </source>
</evidence>
<dbReference type="InterPro" id="IPR044688">
    <property type="entry name" value="SCI-1-like"/>
</dbReference>
<name>A0A6A3DRB7_9STRA</name>
<accession>A0A6A3DRB7</accession>
<dbReference type="Proteomes" id="UP000488956">
    <property type="component" value="Unassembled WGS sequence"/>
</dbReference>
<evidence type="ECO:0000313" key="4">
    <source>
        <dbReference type="EMBL" id="KAE9071512.1"/>
    </source>
</evidence>
<dbReference type="PANTHER" id="PTHR34117:SF1">
    <property type="entry name" value="STYLE CELL-CYCLE INHIBITOR 1"/>
    <property type="match status" value="1"/>
</dbReference>
<dbReference type="EMBL" id="QXFW01002746">
    <property type="protein sequence ID" value="KAE8975769.1"/>
    <property type="molecule type" value="Genomic_DNA"/>
</dbReference>
<evidence type="ECO:0000256" key="1">
    <source>
        <dbReference type="SAM" id="MobiDB-lite"/>
    </source>
</evidence>
<evidence type="ECO:0000313" key="13">
    <source>
        <dbReference type="Proteomes" id="UP000437068"/>
    </source>
</evidence>
<dbReference type="Proteomes" id="UP000440732">
    <property type="component" value="Unassembled WGS sequence"/>
</dbReference>
<feature type="region of interest" description="Disordered" evidence="1">
    <location>
        <begin position="153"/>
        <end position="300"/>
    </location>
</feature>
<proteinExistence type="predicted"/>
<evidence type="ECO:0000313" key="8">
    <source>
        <dbReference type="EMBL" id="KAE9179832.1"/>
    </source>
</evidence>
<dbReference type="EMBL" id="QXGE01002908">
    <property type="protein sequence ID" value="KAE9278360.1"/>
    <property type="molecule type" value="Genomic_DNA"/>
</dbReference>
<evidence type="ECO:0000313" key="16">
    <source>
        <dbReference type="Proteomes" id="UP000441208"/>
    </source>
</evidence>
<dbReference type="EMBL" id="QXGA01002738">
    <property type="protein sequence ID" value="KAE9092814.1"/>
    <property type="molecule type" value="Genomic_DNA"/>
</dbReference>
<dbReference type="EMBL" id="QXGB01002935">
    <property type="protein sequence ID" value="KAE9173931.1"/>
    <property type="molecule type" value="Genomic_DNA"/>
</dbReference>
<organism evidence="2 11">
    <name type="scientific">Phytophthora fragariae</name>
    <dbReference type="NCBI Taxonomy" id="53985"/>
    <lineage>
        <taxon>Eukaryota</taxon>
        <taxon>Sar</taxon>
        <taxon>Stramenopiles</taxon>
        <taxon>Oomycota</taxon>
        <taxon>Peronosporomycetes</taxon>
        <taxon>Peronosporales</taxon>
        <taxon>Peronosporaceae</taxon>
        <taxon>Phytophthora</taxon>
    </lineage>
</organism>
<dbReference type="AlphaFoldDB" id="A0A6A3DRB7"/>
<gene>
    <name evidence="10" type="ORF">PF001_g25196</name>
    <name evidence="9" type="ORF">PF002_g25474</name>
    <name evidence="8" type="ORF">PF004_g25022</name>
    <name evidence="7" type="ORF">PF005_g26066</name>
    <name evidence="6" type="ORF">PF006_g24595</name>
    <name evidence="4" type="ORF">PF007_g26526</name>
    <name evidence="2" type="ORF">PF009_g25206</name>
    <name evidence="5" type="ORF">PF010_g25630</name>
    <name evidence="3" type="ORF">PF011_g24335</name>
</gene>
<reference evidence="11 12" key="1">
    <citation type="submission" date="2018-08" db="EMBL/GenBank/DDBJ databases">
        <title>Genomic investigation of the strawberry pathogen Phytophthora fragariae indicates pathogenicity is determined by transcriptional variation in three key races.</title>
        <authorList>
            <person name="Adams T.M."/>
            <person name="Armitage A.D."/>
            <person name="Sobczyk M.K."/>
            <person name="Bates H.J."/>
            <person name="Dunwell J.M."/>
            <person name="Nellist C.F."/>
            <person name="Harrison R.J."/>
        </authorList>
    </citation>
    <scope>NUCLEOTIDE SEQUENCE [LARGE SCALE GENOMIC DNA]</scope>
    <source>
        <strain evidence="10 13">A4</strain>
        <strain evidence="9 14">BC-1</strain>
        <strain evidence="8 18">BC-23</strain>
        <strain evidence="7 12">NOV-27</strain>
        <strain evidence="6 15">NOV-5</strain>
        <strain evidence="4 16">NOV-71</strain>
        <strain evidence="2 11">NOV-9</strain>
        <strain evidence="5 19">ONT-3</strain>
        <strain evidence="3 17">SCRP245</strain>
    </source>
</reference>
<protein>
    <submittedName>
        <fullName evidence="2">Uncharacterized protein</fullName>
    </submittedName>
</protein>
<comment type="caution">
    <text evidence="2">The sequence shown here is derived from an EMBL/GenBank/DDBJ whole genome shotgun (WGS) entry which is preliminary data.</text>
</comment>
<evidence type="ECO:0000313" key="12">
    <source>
        <dbReference type="Proteomes" id="UP000433483"/>
    </source>
</evidence>
<evidence type="ECO:0000313" key="5">
    <source>
        <dbReference type="EMBL" id="KAE9072078.1"/>
    </source>
</evidence>
<feature type="compositionally biased region" description="Basic and acidic residues" evidence="1">
    <location>
        <begin position="227"/>
        <end position="257"/>
    </location>
</feature>
<sequence length="335" mass="38838">MSREHRDKERKHSKKSSSSSSRRSSRKEAEDRSSRHKSHKSSRHEKESTKLPKGAKKVTDEDYFLRQTEFRLWLAQSKGKYVDDLSTEEATKLFTDEFAKKWNRGKLSKMFYEGLPESVVEQTKRTRHRWGFVAKLGEKEKFELATAKDSVGVATKKENLLSSGRTRESIGNVSASFEESKSKPDRRREKEDEEDNKEDDRKRRKVERRREREYRDTMMEELAPKATGREAQIEKRRQLGDKLHGSAKDREDTRDGLDFSDDFLMGGGRGAGGDDLKRRIAQRDSARRRKQDERQEKLAELKAKESARMDKFLEGMGLAGPNANGGKPMIIPPRR</sequence>
<evidence type="ECO:0000313" key="2">
    <source>
        <dbReference type="EMBL" id="KAE8924564.1"/>
    </source>
</evidence>
<evidence type="ECO:0000313" key="14">
    <source>
        <dbReference type="Proteomes" id="UP000440367"/>
    </source>
</evidence>
<dbReference type="PANTHER" id="PTHR34117">
    <property type="entry name" value="STYLE CELL-CYCLE INHIBITOR 1"/>
    <property type="match status" value="1"/>
</dbReference>
<dbReference type="EMBL" id="QXGF01002467">
    <property type="protein sequence ID" value="KAE8924564.1"/>
    <property type="molecule type" value="Genomic_DNA"/>
</dbReference>
<keyword evidence="12" id="KW-1185">Reference proteome</keyword>
<dbReference type="Proteomes" id="UP000440367">
    <property type="component" value="Unassembled WGS sequence"/>
</dbReference>
<evidence type="ECO:0000313" key="9">
    <source>
        <dbReference type="EMBL" id="KAE9187858.1"/>
    </source>
</evidence>
<evidence type="ECO:0000313" key="3">
    <source>
        <dbReference type="EMBL" id="KAE8975769.1"/>
    </source>
</evidence>
<dbReference type="EMBL" id="QXFZ01003073">
    <property type="protein sequence ID" value="KAE9071512.1"/>
    <property type="molecule type" value="Genomic_DNA"/>
</dbReference>
<feature type="compositionally biased region" description="Basic and acidic residues" evidence="1">
    <location>
        <begin position="272"/>
        <end position="300"/>
    </location>
</feature>
<dbReference type="EMBL" id="QXFX01002982">
    <property type="protein sequence ID" value="KAE9072078.1"/>
    <property type="molecule type" value="Genomic_DNA"/>
</dbReference>
<dbReference type="EMBL" id="QXGD01002496">
    <property type="protein sequence ID" value="KAE9187858.1"/>
    <property type="molecule type" value="Genomic_DNA"/>
</dbReference>
<dbReference type="Proteomes" id="UP000441208">
    <property type="component" value="Unassembled WGS sequence"/>
</dbReference>